<dbReference type="InterPro" id="IPR036869">
    <property type="entry name" value="J_dom_sf"/>
</dbReference>
<dbReference type="SMART" id="SM00271">
    <property type="entry name" value="DnaJ"/>
    <property type="match status" value="1"/>
</dbReference>
<evidence type="ECO:0000313" key="3">
    <source>
        <dbReference type="EMBL" id="KAK8950675.1"/>
    </source>
</evidence>
<dbReference type="PROSITE" id="PS50076">
    <property type="entry name" value="DNAJ_2"/>
    <property type="match status" value="1"/>
</dbReference>
<feature type="domain" description="J" evidence="2">
    <location>
        <begin position="66"/>
        <end position="130"/>
    </location>
</feature>
<dbReference type="InterPro" id="IPR024593">
    <property type="entry name" value="DUF3444"/>
</dbReference>
<name>A0AAP0BVY4_9ASPA</name>
<dbReference type="AlphaFoldDB" id="A0AAP0BVY4"/>
<dbReference type="PANTHER" id="PTHR47374">
    <property type="entry name" value="ENDOSOME ANTIGEN-LIKE PROTEIN, PUTATIVE (DUF3444)-RELATED"/>
    <property type="match status" value="1"/>
</dbReference>
<dbReference type="Proteomes" id="UP001418222">
    <property type="component" value="Unassembled WGS sequence"/>
</dbReference>
<dbReference type="GO" id="GO:0005783">
    <property type="term" value="C:endoplasmic reticulum"/>
    <property type="evidence" value="ECO:0007669"/>
    <property type="project" value="UniProtKB-ARBA"/>
</dbReference>
<feature type="region of interest" description="Disordered" evidence="1">
    <location>
        <begin position="681"/>
        <end position="701"/>
    </location>
</feature>
<dbReference type="Pfam" id="PF11926">
    <property type="entry name" value="DUF3444"/>
    <property type="match status" value="2"/>
</dbReference>
<proteinExistence type="predicted"/>
<protein>
    <recommendedName>
        <fullName evidence="2">J domain-containing protein</fullName>
    </recommendedName>
</protein>
<comment type="caution">
    <text evidence="3">The sequence shown here is derived from an EMBL/GenBank/DDBJ whole genome shotgun (WGS) entry which is preliminary data.</text>
</comment>
<feature type="region of interest" description="Disordered" evidence="1">
    <location>
        <begin position="223"/>
        <end position="291"/>
    </location>
</feature>
<organism evidence="3 4">
    <name type="scientific">Platanthera zijinensis</name>
    <dbReference type="NCBI Taxonomy" id="2320716"/>
    <lineage>
        <taxon>Eukaryota</taxon>
        <taxon>Viridiplantae</taxon>
        <taxon>Streptophyta</taxon>
        <taxon>Embryophyta</taxon>
        <taxon>Tracheophyta</taxon>
        <taxon>Spermatophyta</taxon>
        <taxon>Magnoliopsida</taxon>
        <taxon>Liliopsida</taxon>
        <taxon>Asparagales</taxon>
        <taxon>Orchidaceae</taxon>
        <taxon>Orchidoideae</taxon>
        <taxon>Orchideae</taxon>
        <taxon>Orchidinae</taxon>
        <taxon>Platanthera</taxon>
    </lineage>
</organism>
<accession>A0AAP0BVY4</accession>
<keyword evidence="4" id="KW-1185">Reference proteome</keyword>
<dbReference type="EMBL" id="JBBWWQ010000003">
    <property type="protein sequence ID" value="KAK8950675.1"/>
    <property type="molecule type" value="Genomic_DNA"/>
</dbReference>
<gene>
    <name evidence="3" type="ORF">KSP39_PZI003912</name>
</gene>
<feature type="compositionally biased region" description="Basic and acidic residues" evidence="1">
    <location>
        <begin position="690"/>
        <end position="700"/>
    </location>
</feature>
<feature type="compositionally biased region" description="Polar residues" evidence="1">
    <location>
        <begin position="317"/>
        <end position="330"/>
    </location>
</feature>
<dbReference type="PRINTS" id="PR00625">
    <property type="entry name" value="JDOMAIN"/>
</dbReference>
<dbReference type="InterPro" id="IPR001623">
    <property type="entry name" value="DnaJ_domain"/>
</dbReference>
<evidence type="ECO:0000313" key="4">
    <source>
        <dbReference type="Proteomes" id="UP001418222"/>
    </source>
</evidence>
<dbReference type="CDD" id="cd06257">
    <property type="entry name" value="DnaJ"/>
    <property type="match status" value="1"/>
</dbReference>
<dbReference type="PANTHER" id="PTHR47374:SF6">
    <property type="entry name" value="ENDOSOME ANTIGEN-LIKE PROTEIN, PUTATIVE (DUF3444)-RELATED"/>
    <property type="match status" value="1"/>
</dbReference>
<evidence type="ECO:0000259" key="2">
    <source>
        <dbReference type="PROSITE" id="PS50076"/>
    </source>
</evidence>
<feature type="compositionally biased region" description="Polar residues" evidence="1">
    <location>
        <begin position="397"/>
        <end position="414"/>
    </location>
</feature>
<dbReference type="SUPFAM" id="SSF46565">
    <property type="entry name" value="Chaperone J-domain"/>
    <property type="match status" value="1"/>
</dbReference>
<sequence>MECNKEEALRAKSIAESKMLMKDFEGAQKIALKAQQLFPELESISQILAVCEVHCAAATKIAGGTDWYAILQVEMTADESTIKKQFRKLALLLHPDKNKLAGAEGAFQQIGNAYKILSDPAKRSQHDMLRRTNFSGVILNQAARRTYRPAKKQPGPGVSSFAHFNGLNHDQPYPFSSTETFWTKCSSCSVRFLYHQNIMNKKVQCNKCFYIFAAYDLKMPGKSTAENSEKDGNSAPVSGAKSDHANASTMEFQRARPKDSVVNQGTKLEDGPEFFGESVAGTSDGKAEDDFNSNEIKFQKVQLRPIHEKVGKPLANQKRSINEENQNAETSVDRNSKFLRRSNRHKPNVPCNEVQDASVDSRPPSKRSRTGGKHVNAGKTNSTFPPVISDSGREESGNSQIHSESNASLSPGCNSSVDPKNLSYPAPEFFNFDSERNESKFAVDQIWALYDDMDGMPRFYARVKKVYSREFKLQLCWLENHPVTIAEMQWSEQGLPVACGGFKLGKTFVTHDRQTFSHLVSWSKGERRNSYAIYPRKGEIWALFSNWNIGWSSEPDKHRVHKFQVVEVVSDFAVVTGISVVPLVKIKEFMSLFVRAAGDEEILLEIPARDVLMFSHRIPSCRMTGKEEDGVPEGSFELDCASLPSNFNTIFPSISIDVRKSRMPNVDATCNNVCTENTTSLPTMGNGFEPSERNATDKPRLGMSLSPSQKINGASESENATSKNEFGTEALLSFEYPESEFYNFESDRQMSKFESGQIWAFYCEIDNFPKYYGKIRSVDPKNSQVHVRWLAASSASEDGDRCAEDKPPPPACGVFSAIKESCTMDSGESFSYLTKAKPMPMKGHYYIFPEVGEIWAVFRNWSADSSAIELRNGEFDIVEISSCGTSEVKALLLIKVSDYISVFRRKSDAFMSISCNESARFSHRIPAHRLSREMGSGDFWELDPAAVPVVFLTPKT</sequence>
<dbReference type="Pfam" id="PF00226">
    <property type="entry name" value="DnaJ"/>
    <property type="match status" value="1"/>
</dbReference>
<reference evidence="3 4" key="1">
    <citation type="journal article" date="2022" name="Nat. Plants">
        <title>Genomes of leafy and leafless Platanthera orchids illuminate the evolution of mycoheterotrophy.</title>
        <authorList>
            <person name="Li M.H."/>
            <person name="Liu K.W."/>
            <person name="Li Z."/>
            <person name="Lu H.C."/>
            <person name="Ye Q.L."/>
            <person name="Zhang D."/>
            <person name="Wang J.Y."/>
            <person name="Li Y.F."/>
            <person name="Zhong Z.M."/>
            <person name="Liu X."/>
            <person name="Yu X."/>
            <person name="Liu D.K."/>
            <person name="Tu X.D."/>
            <person name="Liu B."/>
            <person name="Hao Y."/>
            <person name="Liao X.Y."/>
            <person name="Jiang Y.T."/>
            <person name="Sun W.H."/>
            <person name="Chen J."/>
            <person name="Chen Y.Q."/>
            <person name="Ai Y."/>
            <person name="Zhai J.W."/>
            <person name="Wu S.S."/>
            <person name="Zhou Z."/>
            <person name="Hsiao Y.Y."/>
            <person name="Wu W.L."/>
            <person name="Chen Y.Y."/>
            <person name="Lin Y.F."/>
            <person name="Hsu J.L."/>
            <person name="Li C.Y."/>
            <person name="Wang Z.W."/>
            <person name="Zhao X."/>
            <person name="Zhong W.Y."/>
            <person name="Ma X.K."/>
            <person name="Ma L."/>
            <person name="Huang J."/>
            <person name="Chen G.Z."/>
            <person name="Huang M.Z."/>
            <person name="Huang L."/>
            <person name="Peng D.H."/>
            <person name="Luo Y.B."/>
            <person name="Zou S.Q."/>
            <person name="Chen S.P."/>
            <person name="Lan S."/>
            <person name="Tsai W.C."/>
            <person name="Van de Peer Y."/>
            <person name="Liu Z.J."/>
        </authorList>
    </citation>
    <scope>NUCLEOTIDE SEQUENCE [LARGE SCALE GENOMIC DNA]</scope>
    <source>
        <strain evidence="3">Lor287</strain>
    </source>
</reference>
<dbReference type="Gene3D" id="1.10.287.110">
    <property type="entry name" value="DnaJ domain"/>
    <property type="match status" value="1"/>
</dbReference>
<feature type="region of interest" description="Disordered" evidence="1">
    <location>
        <begin position="309"/>
        <end position="414"/>
    </location>
</feature>
<evidence type="ECO:0000256" key="1">
    <source>
        <dbReference type="SAM" id="MobiDB-lite"/>
    </source>
</evidence>
<feature type="compositionally biased region" description="Basic residues" evidence="1">
    <location>
        <begin position="337"/>
        <end position="347"/>
    </location>
</feature>